<evidence type="ECO:0000256" key="1">
    <source>
        <dbReference type="ARBA" id="ARBA00004477"/>
    </source>
</evidence>
<keyword evidence="3 14" id="KW-0813">Transport</keyword>
<evidence type="ECO:0000313" key="17">
    <source>
        <dbReference type="EMBL" id="RNA25306.1"/>
    </source>
</evidence>
<dbReference type="STRING" id="10195.A0A3M7RP28"/>
<dbReference type="Proteomes" id="UP000276133">
    <property type="component" value="Unassembled WGS sequence"/>
</dbReference>
<reference evidence="17 18" key="1">
    <citation type="journal article" date="2018" name="Sci. Rep.">
        <title>Genomic signatures of local adaptation to the degree of environmental predictability in rotifers.</title>
        <authorList>
            <person name="Franch-Gras L."/>
            <person name="Hahn C."/>
            <person name="Garcia-Roger E.M."/>
            <person name="Carmona M.J."/>
            <person name="Serra M."/>
            <person name="Gomez A."/>
        </authorList>
    </citation>
    <scope>NUCLEOTIDE SEQUENCE [LARGE SCALE GENOMIC DNA]</scope>
    <source>
        <strain evidence="17">HYR1</strain>
    </source>
</reference>
<keyword evidence="8 14" id="KW-0106">Calcium</keyword>
<keyword evidence="7 14" id="KW-0256">Endoplasmic reticulum</keyword>
<evidence type="ECO:0000256" key="15">
    <source>
        <dbReference type="SAM" id="Coils"/>
    </source>
</evidence>
<proteinExistence type="inferred from homology"/>
<evidence type="ECO:0000256" key="12">
    <source>
        <dbReference type="ARBA" id="ARBA00023136"/>
    </source>
</evidence>
<evidence type="ECO:0000256" key="10">
    <source>
        <dbReference type="ARBA" id="ARBA00023054"/>
    </source>
</evidence>
<dbReference type="InterPro" id="IPR002809">
    <property type="entry name" value="EMC3/TMCO1"/>
</dbReference>
<evidence type="ECO:0000256" key="4">
    <source>
        <dbReference type="ARBA" id="ARBA00022568"/>
    </source>
</evidence>
<evidence type="ECO:0000256" key="8">
    <source>
        <dbReference type="ARBA" id="ARBA00022837"/>
    </source>
</evidence>
<comment type="caution">
    <text evidence="17">The sequence shown here is derived from an EMBL/GenBank/DDBJ whole genome shotgun (WGS) entry which is preliminary data.</text>
</comment>
<name>A0A3M7RP28_BRAPC</name>
<dbReference type="PANTHER" id="PTHR20917">
    <property type="entry name" value="PNAS-RELATED"/>
    <property type="match status" value="1"/>
</dbReference>
<dbReference type="Pfam" id="PF01956">
    <property type="entry name" value="EMC3_TMCO1"/>
    <property type="match status" value="1"/>
</dbReference>
<comment type="similarity">
    <text evidence="2 14">Belongs to the TMCO1 family.</text>
</comment>
<dbReference type="InterPro" id="IPR008559">
    <property type="entry name" value="TMCO1"/>
</dbReference>
<comment type="function">
    <text evidence="14">Calcium-selective channel required to prevent calcium stores from overfilling.</text>
</comment>
<keyword evidence="6 16" id="KW-0812">Transmembrane</keyword>
<comment type="subcellular location">
    <subcellularLocation>
        <location evidence="1">Endoplasmic reticulum membrane</location>
        <topology evidence="1">Multi-pass membrane protein</topology>
    </subcellularLocation>
</comment>
<dbReference type="SMART" id="SM01415">
    <property type="entry name" value="DUF106"/>
    <property type="match status" value="1"/>
</dbReference>
<protein>
    <recommendedName>
        <fullName evidence="14">Calcium load-activated calcium channel</fullName>
        <shortName evidence="14">CLAC channel</shortName>
    </recommendedName>
</protein>
<dbReference type="GO" id="GO:0005262">
    <property type="term" value="F:calcium channel activity"/>
    <property type="evidence" value="ECO:0007669"/>
    <property type="project" value="UniProtKB-UniRule"/>
</dbReference>
<keyword evidence="11 14" id="KW-0406">Ion transport</keyword>
<accession>A0A3M7RP28</accession>
<dbReference type="AlphaFoldDB" id="A0A3M7RP28"/>
<evidence type="ECO:0000313" key="18">
    <source>
        <dbReference type="Proteomes" id="UP000276133"/>
    </source>
</evidence>
<sequence length="188" mass="21709">MLSDSILIIFIALFTALLSEGFSWLLIYRTEKYKRLQAEIERQSKKIEKQKESLADASDKNHKKRLERQEEKLKLNNRELSMVKMKSMFTISFAFMALLSMFNSIFEGRVVAKLPFEPISWIRGISHRNLNGEDYTDCSFLFLYILSTMSIRQNLQKILGVEPSRAANKMGNGFFTPPTQSGSSAFMK</sequence>
<dbReference type="EMBL" id="REGN01002942">
    <property type="protein sequence ID" value="RNA25306.1"/>
    <property type="molecule type" value="Genomic_DNA"/>
</dbReference>
<keyword evidence="10 15" id="KW-0175">Coiled coil</keyword>
<evidence type="ECO:0000256" key="13">
    <source>
        <dbReference type="ARBA" id="ARBA00023303"/>
    </source>
</evidence>
<evidence type="ECO:0000256" key="7">
    <source>
        <dbReference type="ARBA" id="ARBA00022824"/>
    </source>
</evidence>
<evidence type="ECO:0000256" key="16">
    <source>
        <dbReference type="SAM" id="Phobius"/>
    </source>
</evidence>
<keyword evidence="13" id="KW-0407">Ion channel</keyword>
<evidence type="ECO:0000256" key="9">
    <source>
        <dbReference type="ARBA" id="ARBA00022989"/>
    </source>
</evidence>
<dbReference type="PIRSF" id="PIRSF023322">
    <property type="entry name" value="DUF841_euk"/>
    <property type="match status" value="1"/>
</dbReference>
<keyword evidence="18" id="KW-1185">Reference proteome</keyword>
<dbReference type="OrthoDB" id="342726at2759"/>
<evidence type="ECO:0000256" key="14">
    <source>
        <dbReference type="PIRNR" id="PIRNR023322"/>
    </source>
</evidence>
<keyword evidence="9 16" id="KW-1133">Transmembrane helix</keyword>
<dbReference type="GO" id="GO:0032469">
    <property type="term" value="P:endoplasmic reticulum calcium ion homeostasis"/>
    <property type="evidence" value="ECO:0007669"/>
    <property type="project" value="UniProtKB-UniRule"/>
</dbReference>
<dbReference type="PANTHER" id="PTHR20917:SF0">
    <property type="entry name" value="CALCIUM LOAD-ACTIVATED CALCIUM CHANNEL"/>
    <property type="match status" value="1"/>
</dbReference>
<keyword evidence="12 14" id="KW-0472">Membrane</keyword>
<feature type="transmembrane region" description="Helical" evidence="16">
    <location>
        <begin position="88"/>
        <end position="106"/>
    </location>
</feature>
<feature type="transmembrane region" description="Helical" evidence="16">
    <location>
        <begin position="6"/>
        <end position="27"/>
    </location>
</feature>
<keyword evidence="4" id="KW-0109">Calcium transport</keyword>
<evidence type="ECO:0000256" key="2">
    <source>
        <dbReference type="ARBA" id="ARBA00006537"/>
    </source>
</evidence>
<feature type="coiled-coil region" evidence="15">
    <location>
        <begin position="30"/>
        <end position="86"/>
    </location>
</feature>
<dbReference type="GO" id="GO:0005789">
    <property type="term" value="C:endoplasmic reticulum membrane"/>
    <property type="evidence" value="ECO:0007669"/>
    <property type="project" value="UniProtKB-SubCell"/>
</dbReference>
<keyword evidence="5 14" id="KW-0107">Calcium channel</keyword>
<evidence type="ECO:0000256" key="3">
    <source>
        <dbReference type="ARBA" id="ARBA00022448"/>
    </source>
</evidence>
<organism evidence="17 18">
    <name type="scientific">Brachionus plicatilis</name>
    <name type="common">Marine rotifer</name>
    <name type="synonym">Brachionus muelleri</name>
    <dbReference type="NCBI Taxonomy" id="10195"/>
    <lineage>
        <taxon>Eukaryota</taxon>
        <taxon>Metazoa</taxon>
        <taxon>Spiralia</taxon>
        <taxon>Gnathifera</taxon>
        <taxon>Rotifera</taxon>
        <taxon>Eurotatoria</taxon>
        <taxon>Monogononta</taxon>
        <taxon>Pseudotrocha</taxon>
        <taxon>Ploima</taxon>
        <taxon>Brachionidae</taxon>
        <taxon>Brachionus</taxon>
    </lineage>
</organism>
<evidence type="ECO:0000256" key="6">
    <source>
        <dbReference type="ARBA" id="ARBA00022692"/>
    </source>
</evidence>
<evidence type="ECO:0000256" key="5">
    <source>
        <dbReference type="ARBA" id="ARBA00022673"/>
    </source>
</evidence>
<gene>
    <name evidence="17" type="ORF">BpHYR1_015721</name>
</gene>
<evidence type="ECO:0000256" key="11">
    <source>
        <dbReference type="ARBA" id="ARBA00023065"/>
    </source>
</evidence>